<evidence type="ECO:0000256" key="3">
    <source>
        <dbReference type="ARBA" id="ARBA00022475"/>
    </source>
</evidence>
<comment type="subcellular location">
    <subcellularLocation>
        <location evidence="1">Cell membrane</location>
        <topology evidence="1">Multi-pass membrane protein</topology>
    </subcellularLocation>
</comment>
<feature type="transmembrane region" description="Helical" evidence="8">
    <location>
        <begin position="182"/>
        <end position="202"/>
    </location>
</feature>
<evidence type="ECO:0000259" key="9">
    <source>
        <dbReference type="PROSITE" id="PS50850"/>
    </source>
</evidence>
<feature type="transmembrane region" description="Helical" evidence="8">
    <location>
        <begin position="62"/>
        <end position="81"/>
    </location>
</feature>
<feature type="transmembrane region" description="Helical" evidence="8">
    <location>
        <begin position="457"/>
        <end position="477"/>
    </location>
</feature>
<evidence type="ECO:0000256" key="2">
    <source>
        <dbReference type="ARBA" id="ARBA00022448"/>
    </source>
</evidence>
<dbReference type="Gene3D" id="1.20.1720.10">
    <property type="entry name" value="Multidrug resistance protein D"/>
    <property type="match status" value="1"/>
</dbReference>
<dbReference type="RefSeq" id="WP_208566647.1">
    <property type="nucleotide sequence ID" value="NZ_JAGFWR010000003.1"/>
</dbReference>
<keyword evidence="11" id="KW-1185">Reference proteome</keyword>
<evidence type="ECO:0000256" key="8">
    <source>
        <dbReference type="SAM" id="Phobius"/>
    </source>
</evidence>
<keyword evidence="4 8" id="KW-0812">Transmembrane</keyword>
<evidence type="ECO:0000256" key="7">
    <source>
        <dbReference type="SAM" id="MobiDB-lite"/>
    </source>
</evidence>
<dbReference type="CDD" id="cd17321">
    <property type="entry name" value="MFS_MMR_MDR_like"/>
    <property type="match status" value="1"/>
</dbReference>
<dbReference type="NCBIfam" id="TIGR00711">
    <property type="entry name" value="efflux_EmrB"/>
    <property type="match status" value="1"/>
</dbReference>
<dbReference type="InterPro" id="IPR011701">
    <property type="entry name" value="MFS"/>
</dbReference>
<dbReference type="Gene3D" id="1.20.1250.20">
    <property type="entry name" value="MFS general substrate transporter like domains"/>
    <property type="match status" value="1"/>
</dbReference>
<evidence type="ECO:0000313" key="11">
    <source>
        <dbReference type="Proteomes" id="UP000671399"/>
    </source>
</evidence>
<feature type="transmembrane region" description="Helical" evidence="8">
    <location>
        <begin position="380"/>
        <end position="399"/>
    </location>
</feature>
<name>A0ABS3V5U3_9ACTN</name>
<dbReference type="InterPro" id="IPR005829">
    <property type="entry name" value="Sugar_transporter_CS"/>
</dbReference>
<keyword evidence="6 8" id="KW-0472">Membrane</keyword>
<keyword evidence="2" id="KW-0813">Transport</keyword>
<feature type="transmembrane region" description="Helical" evidence="8">
    <location>
        <begin position="93"/>
        <end position="112"/>
    </location>
</feature>
<protein>
    <submittedName>
        <fullName evidence="10">DHA2 family efflux MFS transporter permease subunit</fullName>
    </submittedName>
</protein>
<reference evidence="10 11" key="1">
    <citation type="submission" date="2021-03" db="EMBL/GenBank/DDBJ databases">
        <authorList>
            <person name="Lee D.-H."/>
        </authorList>
    </citation>
    <scope>NUCLEOTIDE SEQUENCE [LARGE SCALE GENOMIC DNA]</scope>
    <source>
        <strain evidence="10 11">MMS20-R2-23</strain>
    </source>
</reference>
<feature type="transmembrane region" description="Helical" evidence="8">
    <location>
        <begin position="155"/>
        <end position="176"/>
    </location>
</feature>
<dbReference type="PROSITE" id="PS50850">
    <property type="entry name" value="MFS"/>
    <property type="match status" value="1"/>
</dbReference>
<dbReference type="PANTHER" id="PTHR42718">
    <property type="entry name" value="MAJOR FACILITATOR SUPERFAMILY MULTIDRUG TRANSPORTER MFSC"/>
    <property type="match status" value="1"/>
</dbReference>
<keyword evidence="3" id="KW-1003">Cell membrane</keyword>
<sequence length="530" mass="54909">MSTGTTPSSDEALDASADRPDPRRWKALALLGFVQFMFVIDMTVVSVALPRIQGELDMSRTGLAWVVNGYVLMAGGLLLFGGRLADLFGRRRIFVTGVVIFAIASVISGAAMNPEMLIYSRFLQGVGEALAAPAALGIVFLLFSAPADRVKAVGIWGGLSGLAGTLGPVVGGLIVADASWRWIFYVNVPVAVIALALVGRLVGETRMERTGQKFNFAGVLTATAGLVAIVYGLLQAAERSWLSTQVLLPLFGGLALIGLMLLIESRAAAPLIPLRFFTNRTRAVGYLVGLTLSCAFFGFTFLTTLFEQQVLGYSPLKGGLSFIPVGLGIAFGVGLSTGMIPKFGVKPVIIVGLLGVTGGLLLLSGISVDTHYASGILPGMLVLGVFFGLAMPGTANTALYKVGTQDTGLASAMQNVMQQVGGALGLSVLVALALRLGGDRLAEGVNARVAATEGYVLSYRVSAVLLLVVALVVLLLLEKIGIQGDWATPDDKTPSDKTTADAPLAGTGDADTPSGAPAAADDRTGAPPAR</sequence>
<comment type="caution">
    <text evidence="10">The sequence shown here is derived from an EMBL/GenBank/DDBJ whole genome shotgun (WGS) entry which is preliminary data.</text>
</comment>
<dbReference type="PANTHER" id="PTHR42718:SF46">
    <property type="entry name" value="BLR6921 PROTEIN"/>
    <property type="match status" value="1"/>
</dbReference>
<organism evidence="10 11">
    <name type="scientific">Micromonospora antibiotica</name>
    <dbReference type="NCBI Taxonomy" id="2807623"/>
    <lineage>
        <taxon>Bacteria</taxon>
        <taxon>Bacillati</taxon>
        <taxon>Actinomycetota</taxon>
        <taxon>Actinomycetes</taxon>
        <taxon>Micromonosporales</taxon>
        <taxon>Micromonosporaceae</taxon>
        <taxon>Micromonospora</taxon>
    </lineage>
</organism>
<evidence type="ECO:0000256" key="4">
    <source>
        <dbReference type="ARBA" id="ARBA00022692"/>
    </source>
</evidence>
<feature type="transmembrane region" description="Helical" evidence="8">
    <location>
        <begin position="420"/>
        <end position="437"/>
    </location>
</feature>
<feature type="compositionally biased region" description="Basic and acidic residues" evidence="7">
    <location>
        <begin position="489"/>
        <end position="499"/>
    </location>
</feature>
<evidence type="ECO:0000313" key="10">
    <source>
        <dbReference type="EMBL" id="MBO4160993.1"/>
    </source>
</evidence>
<dbReference type="SUPFAM" id="SSF103473">
    <property type="entry name" value="MFS general substrate transporter"/>
    <property type="match status" value="1"/>
</dbReference>
<feature type="transmembrane region" description="Helical" evidence="8">
    <location>
        <begin position="118"/>
        <end position="143"/>
    </location>
</feature>
<dbReference type="PROSITE" id="PS00216">
    <property type="entry name" value="SUGAR_TRANSPORT_1"/>
    <property type="match status" value="1"/>
</dbReference>
<gene>
    <name evidence="10" type="ORF">JQN83_09215</name>
</gene>
<dbReference type="EMBL" id="JAGFWR010000003">
    <property type="protein sequence ID" value="MBO4160993.1"/>
    <property type="molecule type" value="Genomic_DNA"/>
</dbReference>
<accession>A0ABS3V5U3</accession>
<evidence type="ECO:0000256" key="1">
    <source>
        <dbReference type="ARBA" id="ARBA00004651"/>
    </source>
</evidence>
<feature type="domain" description="Major facilitator superfamily (MFS) profile" evidence="9">
    <location>
        <begin position="27"/>
        <end position="481"/>
    </location>
</feature>
<dbReference type="InterPro" id="IPR004638">
    <property type="entry name" value="EmrB-like"/>
</dbReference>
<keyword evidence="5 8" id="KW-1133">Transmembrane helix</keyword>
<feature type="transmembrane region" description="Helical" evidence="8">
    <location>
        <begin position="28"/>
        <end position="50"/>
    </location>
</feature>
<evidence type="ECO:0000256" key="5">
    <source>
        <dbReference type="ARBA" id="ARBA00022989"/>
    </source>
</evidence>
<feature type="region of interest" description="Disordered" evidence="7">
    <location>
        <begin position="487"/>
        <end position="530"/>
    </location>
</feature>
<proteinExistence type="predicted"/>
<dbReference type="PRINTS" id="PR01036">
    <property type="entry name" value="TCRTETB"/>
</dbReference>
<dbReference type="InterPro" id="IPR036259">
    <property type="entry name" value="MFS_trans_sf"/>
</dbReference>
<feature type="transmembrane region" description="Helical" evidence="8">
    <location>
        <begin position="284"/>
        <end position="306"/>
    </location>
</feature>
<feature type="transmembrane region" description="Helical" evidence="8">
    <location>
        <begin position="246"/>
        <end position="263"/>
    </location>
</feature>
<evidence type="ECO:0000256" key="6">
    <source>
        <dbReference type="ARBA" id="ARBA00023136"/>
    </source>
</evidence>
<feature type="transmembrane region" description="Helical" evidence="8">
    <location>
        <begin position="214"/>
        <end position="234"/>
    </location>
</feature>
<dbReference type="Pfam" id="PF07690">
    <property type="entry name" value="MFS_1"/>
    <property type="match status" value="1"/>
</dbReference>
<dbReference type="Proteomes" id="UP000671399">
    <property type="component" value="Unassembled WGS sequence"/>
</dbReference>
<feature type="transmembrane region" description="Helical" evidence="8">
    <location>
        <begin position="348"/>
        <end position="368"/>
    </location>
</feature>
<dbReference type="InterPro" id="IPR020846">
    <property type="entry name" value="MFS_dom"/>
</dbReference>
<feature type="transmembrane region" description="Helical" evidence="8">
    <location>
        <begin position="318"/>
        <end position="336"/>
    </location>
</feature>